<proteinExistence type="predicted"/>
<dbReference type="Proteomes" id="UP000094487">
    <property type="component" value="Unassembled WGS sequence"/>
</dbReference>
<sequence>MRKEIDMDDNDGFEIDVDGRVQSVSSAEVTAAQLLALSGVGDGIVIRVDGGRAAHVAPDQPVLIQADVRPAFRTFRDGTLRHLRVAGLMWDWGGPAITETDVRRIGGIGEDVELYLDGGETSLRRGSVIDLTTPWPPHVEARDALPDHASVPVVINGRTVLLDRPDVTFEDLVGLAFPGTDLTTASSRALTVTYRRGPPDRPEGSLLSQEAITARRGEVFNVSATNKS</sequence>
<name>A0A1E3M117_9SPHN</name>
<accession>A0A1E3M117</accession>
<evidence type="ECO:0000313" key="3">
    <source>
        <dbReference type="Proteomes" id="UP000094487"/>
    </source>
</evidence>
<keyword evidence="3" id="KW-1185">Reference proteome</keyword>
<protein>
    <recommendedName>
        <fullName evidence="1">Multi-ubiquitin domain-containing protein</fullName>
    </recommendedName>
</protein>
<comment type="caution">
    <text evidence="2">The sequence shown here is derived from an EMBL/GenBank/DDBJ whole genome shotgun (WGS) entry which is preliminary data.</text>
</comment>
<feature type="domain" description="Multi-ubiquitin" evidence="1">
    <location>
        <begin position="153"/>
        <end position="225"/>
    </location>
</feature>
<dbReference type="EMBL" id="MDDS01000003">
    <property type="protein sequence ID" value="ODP39692.1"/>
    <property type="molecule type" value="Genomic_DNA"/>
</dbReference>
<evidence type="ECO:0000259" key="1">
    <source>
        <dbReference type="Pfam" id="PF14452"/>
    </source>
</evidence>
<dbReference type="Pfam" id="PF14452">
    <property type="entry name" value="Multi_ubiq"/>
    <property type="match status" value="1"/>
</dbReference>
<organism evidence="2 3">
    <name type="scientific">Sphingomonas turrisvirgatae</name>
    <dbReference type="NCBI Taxonomy" id="1888892"/>
    <lineage>
        <taxon>Bacteria</taxon>
        <taxon>Pseudomonadati</taxon>
        <taxon>Pseudomonadota</taxon>
        <taxon>Alphaproteobacteria</taxon>
        <taxon>Sphingomonadales</taxon>
        <taxon>Sphingomonadaceae</taxon>
        <taxon>Sphingomonas</taxon>
    </lineage>
</organism>
<evidence type="ECO:0000313" key="2">
    <source>
        <dbReference type="EMBL" id="ODP39692.1"/>
    </source>
</evidence>
<reference evidence="2 3" key="1">
    <citation type="submission" date="2016-08" db="EMBL/GenBank/DDBJ databases">
        <title>Draft genome of the agarase producing Sphingomonas sp. MCT13.</title>
        <authorList>
            <person name="D'Andrea M.M."/>
            <person name="Rossolini G.M."/>
            <person name="Thaller M.C."/>
        </authorList>
    </citation>
    <scope>NUCLEOTIDE SEQUENCE [LARGE SCALE GENOMIC DNA]</scope>
    <source>
        <strain evidence="2 3">MCT13</strain>
    </source>
</reference>
<dbReference type="STRING" id="1888892.BFL28_08660"/>
<dbReference type="AlphaFoldDB" id="A0A1E3M117"/>
<dbReference type="InterPro" id="IPR027802">
    <property type="entry name" value="Multi-ubiquitin_dom"/>
</dbReference>
<gene>
    <name evidence="2" type="ORF">BFL28_08660</name>
</gene>